<evidence type="ECO:0000313" key="2">
    <source>
        <dbReference type="Proteomes" id="UP001344906"/>
    </source>
</evidence>
<dbReference type="Proteomes" id="UP001344906">
    <property type="component" value="Unassembled WGS sequence"/>
</dbReference>
<name>A0ABQ6FT88_9CHLR</name>
<accession>A0ABQ6FT88</accession>
<keyword evidence="2" id="KW-1185">Reference proteome</keyword>
<reference evidence="1 2" key="1">
    <citation type="submission" date="2023-02" db="EMBL/GenBank/DDBJ databases">
        <title>Dictyobacter halimunensis sp. nov., a new member of the class Ktedonobacteria from forest soil in a geothermal area.</title>
        <authorList>
            <person name="Rachmania M.K."/>
            <person name="Ningsih F."/>
            <person name="Sakai Y."/>
            <person name="Yabe S."/>
            <person name="Yokota A."/>
            <person name="Sjamsuridzal W."/>
        </authorList>
    </citation>
    <scope>NUCLEOTIDE SEQUENCE [LARGE SCALE GENOMIC DNA]</scope>
    <source>
        <strain evidence="1 2">S3.2.2.5</strain>
    </source>
</reference>
<evidence type="ECO:0008006" key="3">
    <source>
        <dbReference type="Google" id="ProtNLM"/>
    </source>
</evidence>
<proteinExistence type="predicted"/>
<dbReference type="NCBIfam" id="TIGR03898">
    <property type="entry name" value="lanti_MRSA_kill"/>
    <property type="match status" value="1"/>
</dbReference>
<dbReference type="RefSeq" id="WP_338250301.1">
    <property type="nucleotide sequence ID" value="NZ_BSRI01000001.1"/>
</dbReference>
<dbReference type="InterPro" id="IPR027635">
    <property type="entry name" value="Lantibiotic2_lead_pep_dom"/>
</dbReference>
<protein>
    <recommendedName>
        <fullName evidence="3">Nif11 domain-containing protein</fullName>
    </recommendedName>
</protein>
<comment type="caution">
    <text evidence="1">The sequence shown here is derived from an EMBL/GenBank/DDBJ whole genome shotgun (WGS) entry which is preliminary data.</text>
</comment>
<organism evidence="1 2">
    <name type="scientific">Dictyobacter halimunensis</name>
    <dbReference type="NCBI Taxonomy" id="3026934"/>
    <lineage>
        <taxon>Bacteria</taxon>
        <taxon>Bacillati</taxon>
        <taxon>Chloroflexota</taxon>
        <taxon>Ktedonobacteria</taxon>
        <taxon>Ktedonobacterales</taxon>
        <taxon>Dictyobacteraceae</taxon>
        <taxon>Dictyobacter</taxon>
    </lineage>
</organism>
<gene>
    <name evidence="1" type="ORF">KDH_25570</name>
</gene>
<dbReference type="EMBL" id="BSRI01000001">
    <property type="protein sequence ID" value="GLV55713.1"/>
    <property type="molecule type" value="Genomic_DNA"/>
</dbReference>
<sequence length="114" mass="12645">MNFNIAKAGKDAQYRETLTSEELAQLPQNSIAAVELTDEALSAVSGACASNSQNHQNFYYGYQFNGGYQFDGYFQPHHCHRRHHHCHGGNNWFGGFQPSNGGGNWFGGNHGDNH</sequence>
<evidence type="ECO:0000313" key="1">
    <source>
        <dbReference type="EMBL" id="GLV55713.1"/>
    </source>
</evidence>